<name>X1HBR9_9ZZZZ</name>
<dbReference type="Gene3D" id="3.90.550.10">
    <property type="entry name" value="Spore Coat Polysaccharide Biosynthesis Protein SpsA, Chain A"/>
    <property type="match status" value="1"/>
</dbReference>
<evidence type="ECO:0008006" key="2">
    <source>
        <dbReference type="Google" id="ProtNLM"/>
    </source>
</evidence>
<dbReference type="AlphaFoldDB" id="X1HBR9"/>
<accession>X1HBR9</accession>
<evidence type="ECO:0000313" key="1">
    <source>
        <dbReference type="EMBL" id="GAH67636.1"/>
    </source>
</evidence>
<comment type="caution">
    <text evidence="1">The sequence shown here is derived from an EMBL/GenBank/DDBJ whole genome shotgun (WGS) entry which is preliminary data.</text>
</comment>
<protein>
    <recommendedName>
        <fullName evidence="2">Glycosyltransferase 2-like domain-containing protein</fullName>
    </recommendedName>
</protein>
<feature type="non-terminal residue" evidence="1">
    <location>
        <position position="85"/>
    </location>
</feature>
<dbReference type="EMBL" id="BARU01028177">
    <property type="protein sequence ID" value="GAH67636.1"/>
    <property type="molecule type" value="Genomic_DNA"/>
</dbReference>
<organism evidence="1">
    <name type="scientific">marine sediment metagenome</name>
    <dbReference type="NCBI Taxonomy" id="412755"/>
    <lineage>
        <taxon>unclassified sequences</taxon>
        <taxon>metagenomes</taxon>
        <taxon>ecological metagenomes</taxon>
    </lineage>
</organism>
<dbReference type="InterPro" id="IPR029044">
    <property type="entry name" value="Nucleotide-diphossugar_trans"/>
</dbReference>
<proteinExistence type="predicted"/>
<gene>
    <name evidence="1" type="ORF">S03H2_45015</name>
</gene>
<dbReference type="SUPFAM" id="SSF53448">
    <property type="entry name" value="Nucleotide-diphospho-sugar transferases"/>
    <property type="match status" value="1"/>
</dbReference>
<sequence length="85" mass="9626">MISIVVVYNNKRILNDILLKSLKKQTAKFELIALDNTKGKFKSAAEALNQGGKNANGKYIMFVHQDIELDSDLWLKEVEKFLAIS</sequence>
<reference evidence="1" key="1">
    <citation type="journal article" date="2014" name="Front. Microbiol.">
        <title>High frequency of phylogenetically diverse reductive dehalogenase-homologous genes in deep subseafloor sedimentary metagenomes.</title>
        <authorList>
            <person name="Kawai M."/>
            <person name="Futagami T."/>
            <person name="Toyoda A."/>
            <person name="Takaki Y."/>
            <person name="Nishi S."/>
            <person name="Hori S."/>
            <person name="Arai W."/>
            <person name="Tsubouchi T."/>
            <person name="Morono Y."/>
            <person name="Uchiyama I."/>
            <person name="Ito T."/>
            <person name="Fujiyama A."/>
            <person name="Inagaki F."/>
            <person name="Takami H."/>
        </authorList>
    </citation>
    <scope>NUCLEOTIDE SEQUENCE</scope>
    <source>
        <strain evidence="1">Expedition CK06-06</strain>
    </source>
</reference>